<feature type="signal peptide" evidence="2">
    <location>
        <begin position="1"/>
        <end position="19"/>
    </location>
</feature>
<evidence type="ECO:0000256" key="2">
    <source>
        <dbReference type="SAM" id="SignalP"/>
    </source>
</evidence>
<feature type="domain" description="GerMN" evidence="3">
    <location>
        <begin position="100"/>
        <end position="207"/>
    </location>
</feature>
<feature type="compositionally biased region" description="Low complexity" evidence="1">
    <location>
        <begin position="79"/>
        <end position="93"/>
    </location>
</feature>
<evidence type="ECO:0000259" key="3">
    <source>
        <dbReference type="Pfam" id="PF10646"/>
    </source>
</evidence>
<proteinExistence type="predicted"/>
<feature type="region of interest" description="Disordered" evidence="1">
    <location>
        <begin position="38"/>
        <end position="96"/>
    </location>
</feature>
<dbReference type="Proteomes" id="UP000564806">
    <property type="component" value="Unassembled WGS sequence"/>
</dbReference>
<organism evidence="4 5">
    <name type="scientific">Paenibacillus agri</name>
    <dbReference type="NCBI Taxonomy" id="2744309"/>
    <lineage>
        <taxon>Bacteria</taxon>
        <taxon>Bacillati</taxon>
        <taxon>Bacillota</taxon>
        <taxon>Bacilli</taxon>
        <taxon>Bacillales</taxon>
        <taxon>Paenibacillaceae</taxon>
        <taxon>Paenibacillus</taxon>
    </lineage>
</organism>
<protein>
    <submittedName>
        <fullName evidence="4">GerMN domain-containing protein</fullName>
    </submittedName>
</protein>
<evidence type="ECO:0000313" key="5">
    <source>
        <dbReference type="Proteomes" id="UP000564806"/>
    </source>
</evidence>
<keyword evidence="2" id="KW-0732">Signal</keyword>
<feature type="chain" id="PRO_5038735095" evidence="2">
    <location>
        <begin position="20"/>
        <end position="225"/>
    </location>
</feature>
<dbReference type="PROSITE" id="PS51257">
    <property type="entry name" value="PROKAR_LIPOPROTEIN"/>
    <property type="match status" value="1"/>
</dbReference>
<dbReference type="AlphaFoldDB" id="A0A850ERQ0"/>
<evidence type="ECO:0000256" key="1">
    <source>
        <dbReference type="SAM" id="MobiDB-lite"/>
    </source>
</evidence>
<accession>A0A850ERQ0</accession>
<gene>
    <name evidence="4" type="ORF">HPT30_22850</name>
</gene>
<sequence>MNKKLGYAGIAALLLLVIAGCGDKPTAAPANGNNLEPAVVNGAGENGSNNNTAEGGDQVVPSASPEATEEPGNNSVNSTPAPTATEKPAAAEKQSQSIDVYYTDPQLLDLVTAKATIHFADPVEKYSDAFKALQSSDNQEQIPLWGKIELKSLKFEDGQILMDIHKPQDAQLGAGGESMAMSALAKTFFQFDEVKSIEMLVDGQKVESLMGHVDLEHPMTRENSL</sequence>
<comment type="caution">
    <text evidence="4">The sequence shown here is derived from an EMBL/GenBank/DDBJ whole genome shotgun (WGS) entry which is preliminary data.</text>
</comment>
<evidence type="ECO:0000313" key="4">
    <source>
        <dbReference type="EMBL" id="NUU63196.1"/>
    </source>
</evidence>
<dbReference type="EMBL" id="JABWCS010000218">
    <property type="protein sequence ID" value="NUU63196.1"/>
    <property type="molecule type" value="Genomic_DNA"/>
</dbReference>
<reference evidence="4" key="1">
    <citation type="submission" date="2020-06" db="EMBL/GenBank/DDBJ databases">
        <title>Paenibacillus sp. nov., isolated from soil.</title>
        <authorList>
            <person name="Seo Y.L."/>
        </authorList>
    </citation>
    <scope>NUCLEOTIDE SEQUENCE [LARGE SCALE GENOMIC DNA]</scope>
    <source>
        <strain evidence="4">JW14</strain>
    </source>
</reference>
<dbReference type="Pfam" id="PF10646">
    <property type="entry name" value="Germane"/>
    <property type="match status" value="1"/>
</dbReference>
<keyword evidence="5" id="KW-1185">Reference proteome</keyword>
<dbReference type="InterPro" id="IPR019606">
    <property type="entry name" value="GerMN"/>
</dbReference>
<name>A0A850ERQ0_9BACL</name>